<dbReference type="InterPro" id="IPR000073">
    <property type="entry name" value="AB_hydrolase_1"/>
</dbReference>
<keyword evidence="4" id="KW-0808">Transferase</keyword>
<organism evidence="4 5">
    <name type="scientific">Mycoplasmopsis columbinasalis</name>
    <dbReference type="NCBI Taxonomy" id="114880"/>
    <lineage>
        <taxon>Bacteria</taxon>
        <taxon>Bacillati</taxon>
        <taxon>Mycoplasmatota</taxon>
        <taxon>Mycoplasmoidales</taxon>
        <taxon>Metamycoplasmataceae</taxon>
        <taxon>Mycoplasmopsis</taxon>
    </lineage>
</organism>
<reference evidence="4 5" key="1">
    <citation type="submission" date="2019-01" db="EMBL/GenBank/DDBJ databases">
        <authorList>
            <consortium name="Pathogen Informatics"/>
        </authorList>
    </citation>
    <scope>NUCLEOTIDE SEQUENCE [LARGE SCALE GENOMIC DNA]</scope>
    <source>
        <strain evidence="4 5">NCTC10184</strain>
    </source>
</reference>
<dbReference type="GO" id="GO:0004742">
    <property type="term" value="F:dihydrolipoyllysine-residue acetyltransferase activity"/>
    <property type="evidence" value="ECO:0007669"/>
    <property type="project" value="UniProtKB-EC"/>
</dbReference>
<protein>
    <submittedName>
        <fullName evidence="4">Esterase/lipase</fullName>
        <ecNumber evidence="4">2.3.1.12</ecNumber>
    </submittedName>
</protein>
<dbReference type="EC" id="2.3.1.12" evidence="4"/>
<dbReference type="GO" id="GO:0052689">
    <property type="term" value="F:carboxylic ester hydrolase activity"/>
    <property type="evidence" value="ECO:0007669"/>
    <property type="project" value="UniProtKB-KW"/>
</dbReference>
<gene>
    <name evidence="4" type="primary">acoC</name>
    <name evidence="4" type="ORF">NCTC10184_00335</name>
</gene>
<dbReference type="RefSeq" id="WP_129622960.1">
    <property type="nucleotide sequence ID" value="NZ_LR215043.1"/>
</dbReference>
<sequence length="272" mass="31814">MVTFEHKFFQYQDIKLEYVEYLNKNSNQNILLVHGFSSDYTHFEKFIDEFANFNIFSISMPAHGNSEGKQELMTEIVCMDILIKFIETLNLNNLIIIGHSMGGGITMMALPNIVNRVSKIILIGPQNRTSLSRVEAFKETFFPRNVEEYKKLVKLLYFEPNKIINNVNLMNTLDHYFKNNKEKLDLVYQLGDNLPDLKNFDLMDKGNELWKNKPILLVYGEADGIIDLAKIEAYFEERFTKLQILKVSKAGHSPWIENYQEFISPFKKFINE</sequence>
<dbReference type="AlphaFoldDB" id="A0A449BA86"/>
<dbReference type="OrthoDB" id="403987at2"/>
<dbReference type="GO" id="GO:0016020">
    <property type="term" value="C:membrane"/>
    <property type="evidence" value="ECO:0007669"/>
    <property type="project" value="TreeGrafter"/>
</dbReference>
<evidence type="ECO:0000259" key="3">
    <source>
        <dbReference type="Pfam" id="PF00561"/>
    </source>
</evidence>
<dbReference type="Proteomes" id="UP000290876">
    <property type="component" value="Chromosome"/>
</dbReference>
<dbReference type="Pfam" id="PF00561">
    <property type="entry name" value="Abhydrolase_1"/>
    <property type="match status" value="1"/>
</dbReference>
<evidence type="ECO:0000313" key="5">
    <source>
        <dbReference type="Proteomes" id="UP000290876"/>
    </source>
</evidence>
<comment type="similarity">
    <text evidence="1">Belongs to the lipase/esterase LIP3/BchO family.</text>
</comment>
<evidence type="ECO:0000256" key="1">
    <source>
        <dbReference type="ARBA" id="ARBA00006989"/>
    </source>
</evidence>
<dbReference type="Gene3D" id="3.40.50.1820">
    <property type="entry name" value="alpha/beta hydrolase"/>
    <property type="match status" value="1"/>
</dbReference>
<keyword evidence="2" id="KW-0378">Hydrolase</keyword>
<evidence type="ECO:0000256" key="2">
    <source>
        <dbReference type="ARBA" id="ARBA00022487"/>
    </source>
</evidence>
<dbReference type="EMBL" id="LR215043">
    <property type="protein sequence ID" value="VEU78113.1"/>
    <property type="molecule type" value="Genomic_DNA"/>
</dbReference>
<evidence type="ECO:0000313" key="4">
    <source>
        <dbReference type="EMBL" id="VEU78113.1"/>
    </source>
</evidence>
<dbReference type="KEGG" id="mcob:NCTC10184_00335"/>
<keyword evidence="5" id="KW-1185">Reference proteome</keyword>
<dbReference type="SUPFAM" id="SSF53474">
    <property type="entry name" value="alpha/beta-Hydrolases"/>
    <property type="match status" value="1"/>
</dbReference>
<keyword evidence="4" id="KW-0012">Acyltransferase</keyword>
<dbReference type="PANTHER" id="PTHR43798:SF33">
    <property type="entry name" value="HYDROLASE, PUTATIVE (AFU_ORTHOLOGUE AFUA_2G14860)-RELATED"/>
    <property type="match status" value="1"/>
</dbReference>
<accession>A0A449BA86</accession>
<name>A0A449BA86_9BACT</name>
<proteinExistence type="inferred from homology"/>
<dbReference type="InterPro" id="IPR029058">
    <property type="entry name" value="AB_hydrolase_fold"/>
</dbReference>
<feature type="domain" description="AB hydrolase-1" evidence="3">
    <location>
        <begin position="30"/>
        <end position="258"/>
    </location>
</feature>
<dbReference type="PRINTS" id="PR00111">
    <property type="entry name" value="ABHYDROLASE"/>
</dbReference>
<dbReference type="InterPro" id="IPR050266">
    <property type="entry name" value="AB_hydrolase_sf"/>
</dbReference>
<keyword evidence="2" id="KW-0719">Serine esterase</keyword>
<dbReference type="PANTHER" id="PTHR43798">
    <property type="entry name" value="MONOACYLGLYCEROL LIPASE"/>
    <property type="match status" value="1"/>
</dbReference>